<keyword evidence="3" id="KW-1185">Reference proteome</keyword>
<dbReference type="AlphaFoldDB" id="A0A9P1MZH2"/>
<keyword evidence="1" id="KW-1133">Transmembrane helix</keyword>
<accession>A0A9P1MZH2</accession>
<keyword evidence="1" id="KW-0472">Membrane</keyword>
<keyword evidence="1" id="KW-0812">Transmembrane</keyword>
<feature type="transmembrane region" description="Helical" evidence="1">
    <location>
        <begin position="37"/>
        <end position="61"/>
    </location>
</feature>
<dbReference type="Proteomes" id="UP001152747">
    <property type="component" value="Unassembled WGS sequence"/>
</dbReference>
<reference evidence="2" key="1">
    <citation type="submission" date="2022-11" db="EMBL/GenBank/DDBJ databases">
        <authorList>
            <person name="Kikuchi T."/>
        </authorList>
    </citation>
    <scope>NUCLEOTIDE SEQUENCE</scope>
    <source>
        <strain evidence="2">PS1010</strain>
    </source>
</reference>
<evidence type="ECO:0000256" key="1">
    <source>
        <dbReference type="SAM" id="Phobius"/>
    </source>
</evidence>
<organism evidence="2 3">
    <name type="scientific">Caenorhabditis angaria</name>
    <dbReference type="NCBI Taxonomy" id="860376"/>
    <lineage>
        <taxon>Eukaryota</taxon>
        <taxon>Metazoa</taxon>
        <taxon>Ecdysozoa</taxon>
        <taxon>Nematoda</taxon>
        <taxon>Chromadorea</taxon>
        <taxon>Rhabditida</taxon>
        <taxon>Rhabditina</taxon>
        <taxon>Rhabditomorpha</taxon>
        <taxon>Rhabditoidea</taxon>
        <taxon>Rhabditidae</taxon>
        <taxon>Peloderinae</taxon>
        <taxon>Caenorhabditis</taxon>
    </lineage>
</organism>
<evidence type="ECO:0000313" key="2">
    <source>
        <dbReference type="EMBL" id="CAI5445974.1"/>
    </source>
</evidence>
<name>A0A9P1MZH2_9PELO</name>
<dbReference type="OrthoDB" id="10576907at2759"/>
<protein>
    <submittedName>
        <fullName evidence="2">Uncharacterized protein</fullName>
    </submittedName>
</protein>
<comment type="caution">
    <text evidence="2">The sequence shown here is derived from an EMBL/GenBank/DDBJ whole genome shotgun (WGS) entry which is preliminary data.</text>
</comment>
<proteinExistence type="predicted"/>
<gene>
    <name evidence="2" type="ORF">CAMP_LOCUS8611</name>
</gene>
<sequence>MDAYYPCQSPPIKPKIEDKDIMEGEKEKVEDNDGMHLVFVILPAALIIIWVVLIFVVLVLCKMSKRKREARASQHYSRTWKTPTTRETLPSRNPNIIYGRTPRITTYEGY</sequence>
<evidence type="ECO:0000313" key="3">
    <source>
        <dbReference type="Proteomes" id="UP001152747"/>
    </source>
</evidence>
<dbReference type="EMBL" id="CANHGI010000003">
    <property type="protein sequence ID" value="CAI5445974.1"/>
    <property type="molecule type" value="Genomic_DNA"/>
</dbReference>